<evidence type="ECO:0000259" key="6">
    <source>
        <dbReference type="PROSITE" id="PS50801"/>
    </source>
</evidence>
<dbReference type="EMBL" id="CP048104">
    <property type="protein sequence ID" value="QKG85370.1"/>
    <property type="molecule type" value="Genomic_DNA"/>
</dbReference>
<evidence type="ECO:0000313" key="7">
    <source>
        <dbReference type="EMBL" id="QKG85370.1"/>
    </source>
</evidence>
<evidence type="ECO:0000256" key="1">
    <source>
        <dbReference type="ARBA" id="ARBA00004141"/>
    </source>
</evidence>
<evidence type="ECO:0000313" key="8">
    <source>
        <dbReference type="Proteomes" id="UP000503088"/>
    </source>
</evidence>
<dbReference type="CDD" id="cd07042">
    <property type="entry name" value="STAS_SulP_like_sulfate_transporter"/>
    <property type="match status" value="1"/>
</dbReference>
<organism evidence="7 8">
    <name type="scientific">Kroppenstedtia pulmonis</name>
    <dbReference type="NCBI Taxonomy" id="1380685"/>
    <lineage>
        <taxon>Bacteria</taxon>
        <taxon>Bacillati</taxon>
        <taxon>Bacillota</taxon>
        <taxon>Bacilli</taxon>
        <taxon>Bacillales</taxon>
        <taxon>Thermoactinomycetaceae</taxon>
        <taxon>Kroppenstedtia</taxon>
    </lineage>
</organism>
<protein>
    <submittedName>
        <fullName evidence="7">Sulfate permease</fullName>
    </submittedName>
</protein>
<sequence length="575" mass="62275">MRCLLFDDRFRGYQVGHLKRDMIAGITVGIVAIPLAMAFAIASGVKPEYGLYTTIIAGFLVAVFGGSRFQIAGPTGAFIPVLLAIVLQYGYEDLLIAGFLAGILLIAMSVFRLGSIIKFMPRSVTIGFTSGIAVIIFTGQIANFLGLEGVEKRQFFHENMMELFRHLPSINGYSLLTAMLGLLLILVVPKLFPRLPVLLIALLIPTMVTLVFYPDKVDTVGSAFGGIPQSMPSFSFPEITWDKVFQLWQPALVIAALGGIESLLSAVVADGMTGKRHRSNRELFGQGLANLITPLFGGIPATGAIARTATNIKSGGVSPLSGILHSVFVLIALLVFAPYASYIPLASMAPILMMVAWNMSEQRTFIRILGLRTGDSLVLLITFVLTVFVNLTVAVEVGLLLAMVSFIKRMGGTMEVEKVLPQGHHQPVSSDPIHKGHNCPQLAIFNVDGPLFFGAADRFVEILTKTYKGSRVLLLRMGHVSVMDVTGEGYLASFVAEFQKKGGTVLLSGIREQPLQMIKKSGLYDKIGEKHIFDHTGPAIAYGLTLIDYTDCQRCPHDAFAECQSFKTGDVAVKA</sequence>
<feature type="transmembrane region" description="Helical" evidence="5">
    <location>
        <begin position="247"/>
        <end position="269"/>
    </location>
</feature>
<feature type="transmembrane region" description="Helical" evidence="5">
    <location>
        <begin position="71"/>
        <end position="89"/>
    </location>
</feature>
<accession>A0A7D4BLK8</accession>
<feature type="transmembrane region" description="Helical" evidence="5">
    <location>
        <begin position="21"/>
        <end position="43"/>
    </location>
</feature>
<dbReference type="GO" id="GO:0016020">
    <property type="term" value="C:membrane"/>
    <property type="evidence" value="ECO:0007669"/>
    <property type="project" value="UniProtKB-SubCell"/>
</dbReference>
<keyword evidence="8" id="KW-1185">Reference proteome</keyword>
<keyword evidence="3 5" id="KW-1133">Transmembrane helix</keyword>
<gene>
    <name evidence="7" type="primary">sulP</name>
    <name evidence="7" type="ORF">GXN76_13385</name>
</gene>
<keyword evidence="4 5" id="KW-0472">Membrane</keyword>
<dbReference type="NCBIfam" id="TIGR00815">
    <property type="entry name" value="sulP"/>
    <property type="match status" value="1"/>
</dbReference>
<reference evidence="7 8" key="1">
    <citation type="submission" date="2020-01" db="EMBL/GenBank/DDBJ databases">
        <authorList>
            <person name="Gulvik C.A."/>
            <person name="Batra D.G."/>
        </authorList>
    </citation>
    <scope>NUCLEOTIDE SEQUENCE [LARGE SCALE GENOMIC DNA]</scope>
    <source>
        <strain evidence="7 8">W9323</strain>
    </source>
</reference>
<dbReference type="PANTHER" id="PTHR11814">
    <property type="entry name" value="SULFATE TRANSPORTER"/>
    <property type="match status" value="1"/>
</dbReference>
<feature type="transmembrane region" description="Helical" evidence="5">
    <location>
        <begin position="49"/>
        <end position="66"/>
    </location>
</feature>
<evidence type="ECO:0000256" key="2">
    <source>
        <dbReference type="ARBA" id="ARBA00022692"/>
    </source>
</evidence>
<dbReference type="InterPro" id="IPR011547">
    <property type="entry name" value="SLC26A/SulP_dom"/>
</dbReference>
<comment type="subcellular location">
    <subcellularLocation>
        <location evidence="1">Membrane</location>
        <topology evidence="1">Multi-pass membrane protein</topology>
    </subcellularLocation>
</comment>
<dbReference type="Pfam" id="PF00916">
    <property type="entry name" value="Sulfate_transp"/>
    <property type="match status" value="1"/>
</dbReference>
<dbReference type="PROSITE" id="PS50801">
    <property type="entry name" value="STAS"/>
    <property type="match status" value="1"/>
</dbReference>
<dbReference type="InterPro" id="IPR001902">
    <property type="entry name" value="SLC26A/SulP_fam"/>
</dbReference>
<name>A0A7D4BLK8_9BACL</name>
<feature type="transmembrane region" description="Helical" evidence="5">
    <location>
        <begin position="377"/>
        <end position="404"/>
    </location>
</feature>
<proteinExistence type="predicted"/>
<dbReference type="AlphaFoldDB" id="A0A7D4BLK8"/>
<feature type="domain" description="STAS" evidence="6">
    <location>
        <begin position="440"/>
        <end position="543"/>
    </location>
</feature>
<feature type="transmembrane region" description="Helical" evidence="5">
    <location>
        <begin position="195"/>
        <end position="213"/>
    </location>
</feature>
<feature type="transmembrane region" description="Helical" evidence="5">
    <location>
        <begin position="167"/>
        <end position="188"/>
    </location>
</feature>
<dbReference type="GO" id="GO:0055085">
    <property type="term" value="P:transmembrane transport"/>
    <property type="evidence" value="ECO:0007669"/>
    <property type="project" value="InterPro"/>
</dbReference>
<feature type="transmembrane region" description="Helical" evidence="5">
    <location>
        <begin position="126"/>
        <end position="147"/>
    </location>
</feature>
<dbReference type="InterPro" id="IPR036513">
    <property type="entry name" value="STAS_dom_sf"/>
</dbReference>
<feature type="transmembrane region" description="Helical" evidence="5">
    <location>
        <begin position="327"/>
        <end position="357"/>
    </location>
</feature>
<dbReference type="Proteomes" id="UP000503088">
    <property type="component" value="Chromosome"/>
</dbReference>
<evidence type="ECO:0000256" key="3">
    <source>
        <dbReference type="ARBA" id="ARBA00022989"/>
    </source>
</evidence>
<dbReference type="RefSeq" id="WP_173223964.1">
    <property type="nucleotide sequence ID" value="NZ_CP048104.1"/>
</dbReference>
<dbReference type="InterPro" id="IPR002645">
    <property type="entry name" value="STAS_dom"/>
</dbReference>
<dbReference type="SUPFAM" id="SSF52091">
    <property type="entry name" value="SpoIIaa-like"/>
    <property type="match status" value="1"/>
</dbReference>
<dbReference type="KEGG" id="kpul:GXN76_13385"/>
<dbReference type="Pfam" id="PF01740">
    <property type="entry name" value="STAS"/>
    <property type="match status" value="1"/>
</dbReference>
<evidence type="ECO:0000256" key="5">
    <source>
        <dbReference type="SAM" id="Phobius"/>
    </source>
</evidence>
<evidence type="ECO:0000256" key="4">
    <source>
        <dbReference type="ARBA" id="ARBA00023136"/>
    </source>
</evidence>
<feature type="transmembrane region" description="Helical" evidence="5">
    <location>
        <begin position="95"/>
        <end position="114"/>
    </location>
</feature>
<keyword evidence="2 5" id="KW-0812">Transmembrane</keyword>
<dbReference type="Gene3D" id="3.30.750.24">
    <property type="entry name" value="STAS domain"/>
    <property type="match status" value="1"/>
</dbReference>